<evidence type="ECO:0000313" key="1">
    <source>
        <dbReference type="EMBL" id="GBO16479.1"/>
    </source>
</evidence>
<sequence length="142" mass="16148">MVPVMWDDCKHFVIRTHDLDFQQRNLDLSIINLMFSEFKSLLPPDRIILATDASKHENSTEIVPINYSSDVIIKGTIHNINSAFSGEGFAITLTVMNFVQENKNYLILTALKYLNFHSPKSSLFLARAIFNALKLCSSLELI</sequence>
<keyword evidence="2" id="KW-1185">Reference proteome</keyword>
<accession>A0A4Y2UU05</accession>
<comment type="caution">
    <text evidence="1">The sequence shown here is derived from an EMBL/GenBank/DDBJ whole genome shotgun (WGS) entry which is preliminary data.</text>
</comment>
<gene>
    <name evidence="1" type="ORF">AVEN_173734_1</name>
</gene>
<dbReference type="EMBL" id="BGPR01040370">
    <property type="protein sequence ID" value="GBO16479.1"/>
    <property type="molecule type" value="Genomic_DNA"/>
</dbReference>
<dbReference type="AlphaFoldDB" id="A0A4Y2UU05"/>
<organism evidence="1 2">
    <name type="scientific">Araneus ventricosus</name>
    <name type="common">Orbweaver spider</name>
    <name type="synonym">Epeira ventricosa</name>
    <dbReference type="NCBI Taxonomy" id="182803"/>
    <lineage>
        <taxon>Eukaryota</taxon>
        <taxon>Metazoa</taxon>
        <taxon>Ecdysozoa</taxon>
        <taxon>Arthropoda</taxon>
        <taxon>Chelicerata</taxon>
        <taxon>Arachnida</taxon>
        <taxon>Araneae</taxon>
        <taxon>Araneomorphae</taxon>
        <taxon>Entelegynae</taxon>
        <taxon>Araneoidea</taxon>
        <taxon>Araneidae</taxon>
        <taxon>Araneus</taxon>
    </lineage>
</organism>
<reference evidence="1 2" key="1">
    <citation type="journal article" date="2019" name="Sci. Rep.">
        <title>Orb-weaving spider Araneus ventricosus genome elucidates the spidroin gene catalogue.</title>
        <authorList>
            <person name="Kono N."/>
            <person name="Nakamura H."/>
            <person name="Ohtoshi R."/>
            <person name="Moran D.A.P."/>
            <person name="Shinohara A."/>
            <person name="Yoshida Y."/>
            <person name="Fujiwara M."/>
            <person name="Mori M."/>
            <person name="Tomita M."/>
            <person name="Arakawa K."/>
        </authorList>
    </citation>
    <scope>NUCLEOTIDE SEQUENCE [LARGE SCALE GENOMIC DNA]</scope>
</reference>
<proteinExistence type="predicted"/>
<protein>
    <submittedName>
        <fullName evidence="1">Uncharacterized protein</fullName>
    </submittedName>
</protein>
<dbReference type="Proteomes" id="UP000499080">
    <property type="component" value="Unassembled WGS sequence"/>
</dbReference>
<name>A0A4Y2UU05_ARAVE</name>
<evidence type="ECO:0000313" key="2">
    <source>
        <dbReference type="Proteomes" id="UP000499080"/>
    </source>
</evidence>